<evidence type="ECO:0000259" key="2">
    <source>
        <dbReference type="Pfam" id="PF02517"/>
    </source>
</evidence>
<keyword evidence="1" id="KW-0472">Membrane</keyword>
<dbReference type="GO" id="GO:0004175">
    <property type="term" value="F:endopeptidase activity"/>
    <property type="evidence" value="ECO:0007669"/>
    <property type="project" value="UniProtKB-ARBA"/>
</dbReference>
<proteinExistence type="predicted"/>
<sequence>MSLLLEFNFFLFILFNKKKMDNILDQCSIKELILFDVTKPMASSSTIITIAIGAVILNNIIYNIVLRNSSSEYVETLNDEQGSEFDAYRDKNISPAVLGISEFINSGIYAPMVEELFFRFLFLKLVLIKIFKFNFHTANFFHAVIFGSLHMTNAIVADQEFNRTVLQSIMAGFGGLISGYTYKYTNTILTPLLSHFINNMLSAGSEFIDYARYYERIVEKFRILTSV</sequence>
<name>A0A6C0DK05_9ZZZZ</name>
<dbReference type="InterPro" id="IPR052710">
    <property type="entry name" value="CAAX_protease"/>
</dbReference>
<dbReference type="Pfam" id="PF02517">
    <property type="entry name" value="Rce1-like"/>
    <property type="match status" value="1"/>
</dbReference>
<organism evidence="3">
    <name type="scientific">viral metagenome</name>
    <dbReference type="NCBI Taxonomy" id="1070528"/>
    <lineage>
        <taxon>unclassified sequences</taxon>
        <taxon>metagenomes</taxon>
        <taxon>organismal metagenomes</taxon>
    </lineage>
</organism>
<reference evidence="3" key="1">
    <citation type="journal article" date="2020" name="Nature">
        <title>Giant virus diversity and host interactions through global metagenomics.</title>
        <authorList>
            <person name="Schulz F."/>
            <person name="Roux S."/>
            <person name="Paez-Espino D."/>
            <person name="Jungbluth S."/>
            <person name="Walsh D.A."/>
            <person name="Denef V.J."/>
            <person name="McMahon K.D."/>
            <person name="Konstantinidis K.T."/>
            <person name="Eloe-Fadrosh E.A."/>
            <person name="Kyrpides N.C."/>
            <person name="Woyke T."/>
        </authorList>
    </citation>
    <scope>NUCLEOTIDE SEQUENCE</scope>
    <source>
        <strain evidence="3">GVMAG-M-3300023174-207</strain>
    </source>
</reference>
<keyword evidence="1" id="KW-1133">Transmembrane helix</keyword>
<dbReference type="InterPro" id="IPR003675">
    <property type="entry name" value="Rce1/LyrA-like_dom"/>
</dbReference>
<protein>
    <recommendedName>
        <fullName evidence="2">CAAX prenyl protease 2/Lysostaphin resistance protein A-like domain-containing protein</fullName>
    </recommendedName>
</protein>
<dbReference type="GO" id="GO:0080120">
    <property type="term" value="P:CAAX-box protein maturation"/>
    <property type="evidence" value="ECO:0007669"/>
    <property type="project" value="UniProtKB-ARBA"/>
</dbReference>
<dbReference type="EMBL" id="MN739627">
    <property type="protein sequence ID" value="QHT16893.1"/>
    <property type="molecule type" value="Genomic_DNA"/>
</dbReference>
<feature type="transmembrane region" description="Helical" evidence="1">
    <location>
        <begin position="41"/>
        <end position="61"/>
    </location>
</feature>
<evidence type="ECO:0000256" key="1">
    <source>
        <dbReference type="SAM" id="Phobius"/>
    </source>
</evidence>
<evidence type="ECO:0000313" key="3">
    <source>
        <dbReference type="EMBL" id="QHT16893.1"/>
    </source>
</evidence>
<accession>A0A6C0DK05</accession>
<dbReference type="PANTHER" id="PTHR36435">
    <property type="entry name" value="SLR1288 PROTEIN"/>
    <property type="match status" value="1"/>
</dbReference>
<dbReference type="AlphaFoldDB" id="A0A6C0DK05"/>
<keyword evidence="1" id="KW-0812">Transmembrane</keyword>
<dbReference type="PANTHER" id="PTHR36435:SF1">
    <property type="entry name" value="CAAX AMINO TERMINAL PROTEASE FAMILY PROTEIN"/>
    <property type="match status" value="1"/>
</dbReference>
<feature type="domain" description="CAAX prenyl protease 2/Lysostaphin resistance protein A-like" evidence="2">
    <location>
        <begin position="102"/>
        <end position="200"/>
    </location>
</feature>